<dbReference type="Pfam" id="PF00580">
    <property type="entry name" value="UvrD-helicase"/>
    <property type="match status" value="1"/>
</dbReference>
<dbReference type="PANTHER" id="PTHR21529">
    <property type="entry name" value="MAMMARY TURMOR VIRUS RECEPTOR HOMOLOG 1, 2 MTVR1, 2"/>
    <property type="match status" value="1"/>
</dbReference>
<sequence length="951" mass="109599">MKILTYRGLNTSAIPGYDKLVAHLSADDFRSAEVKKIGDNLYRARLDRSNRLLFSLYRHEGERCALLLEYIPQHAYEKSRFLARGVQIDEERIPAVTAEAADQAPELPYLNPSLPRFHLLDKVLSFDDDQEQVYQQSPPLVIIGSAGSGKTALTLEKMKDASGDILYVTRSAFLVQNARELYYANGWSNEDQQVDFLSFREYLESIQVPEGKEITPRVFAGWAGRQRLPKDLKDSHQLFEEFQGAITGTDPDSPYLSREAYLGLGVKQSIYPPETRAGVYDLFEKYLRFLDEEGWFDTNLISHAWLQRVQPRYDFVVVDEVQDLTNVQLLLILRALRDSSGFLLCGDSNQIVHPNFFSWSKVKTLFWREQADVSKTATGTELIRILNANFRNSPQVTDIANRLLHIKHARFGSVDKESNYLVRSCGPARGRVGLLQDSDQIKRDLDRRTATSARFAILVLHPEQKAEVRKHFRTPLVFSIHEAKGLEYENVLLYGFLSSEEKRFRDIAGQLSEADLHGELRYARSRDKGDKSLEIYKFYINALYVAVTRAVKNLYLIEPRPKQHLLALLGLTDIHESVDDVEEQTSSLEEWRKEAHRLELQGKDEQAADIREQILKQREVPWTVLRGDALTELEHKALEQGEKKAGIALLEYALVYRDQRLMNRLLQQGLKAAKQPDKALSMLEKKHFFHYGLKHATGVLREVDQYGVDFRNVFGQTPLMIASRMGNAELIETLLDRDADTSLVDGNGLNAFQIALDRACADERFARTKLPGVFERLAPPSIDIQVDGRLIKLDQRLMEYLMLSIAMVLFYQGLGERWAYRRQLLSAPDFAAVLEHFPESIVPERRKKRPYISSILSKNEINRDAPYNRKLFQRWKQGHYLFNPQLSLRIEDQWRPIYELLQPQRLAAQLQDVYHWGGRVWDPNERSEQAVEKLRTMLQKLNEGVDLKSLF</sequence>
<keyword evidence="7" id="KW-0175">Coiled coil</keyword>
<evidence type="ECO:0000256" key="5">
    <source>
        <dbReference type="PROSITE-ProRule" id="PRU00023"/>
    </source>
</evidence>
<dbReference type="InterPro" id="IPR039904">
    <property type="entry name" value="TRANK1"/>
</dbReference>
<feature type="repeat" description="ANK" evidence="5">
    <location>
        <begin position="714"/>
        <end position="746"/>
    </location>
</feature>
<keyword evidence="10" id="KW-1185">Reference proteome</keyword>
<keyword evidence="4 6" id="KW-0067">ATP-binding</keyword>
<reference evidence="9" key="1">
    <citation type="submission" date="2017-05" db="EMBL/GenBank/DDBJ databases">
        <authorList>
            <person name="Imhoff J.F."/>
            <person name="Rahn T."/>
            <person name="Kuenzel S."/>
            <person name="Neulinger S.C."/>
        </authorList>
    </citation>
    <scope>NUCLEOTIDE SEQUENCE</scope>
    <source>
        <strain evidence="9">DSM 4395</strain>
    </source>
</reference>
<dbReference type="GO" id="GO:0004386">
    <property type="term" value="F:helicase activity"/>
    <property type="evidence" value="ECO:0007669"/>
    <property type="project" value="UniProtKB-UniRule"/>
</dbReference>
<keyword evidence="5" id="KW-0040">ANK repeat</keyword>
<keyword evidence="2 6" id="KW-0378">Hydrolase</keyword>
<feature type="coiled-coil region" evidence="7">
    <location>
        <begin position="581"/>
        <end position="613"/>
    </location>
</feature>
<dbReference type="SUPFAM" id="SSF48403">
    <property type="entry name" value="Ankyrin repeat"/>
    <property type="match status" value="1"/>
</dbReference>
<evidence type="ECO:0000256" key="4">
    <source>
        <dbReference type="ARBA" id="ARBA00022840"/>
    </source>
</evidence>
<evidence type="ECO:0000259" key="8">
    <source>
        <dbReference type="PROSITE" id="PS51198"/>
    </source>
</evidence>
<dbReference type="GO" id="GO:0005524">
    <property type="term" value="F:ATP binding"/>
    <property type="evidence" value="ECO:0007669"/>
    <property type="project" value="UniProtKB-UniRule"/>
</dbReference>
<reference evidence="9" key="2">
    <citation type="journal article" date="2020" name="Microorganisms">
        <title>Osmotic Adaptation and Compatible Solute Biosynthesis of Phototrophic Bacteria as Revealed from Genome Analyses.</title>
        <authorList>
            <person name="Imhoff J.F."/>
            <person name="Rahn T."/>
            <person name="Kunzel S."/>
            <person name="Keller A."/>
            <person name="Neulinger S.C."/>
        </authorList>
    </citation>
    <scope>NUCLEOTIDE SEQUENCE</scope>
    <source>
        <strain evidence="9">DSM 4395</strain>
    </source>
</reference>
<proteinExistence type="predicted"/>
<dbReference type="InterPro" id="IPR002110">
    <property type="entry name" value="Ankyrin_rpt"/>
</dbReference>
<evidence type="ECO:0000256" key="3">
    <source>
        <dbReference type="ARBA" id="ARBA00022806"/>
    </source>
</evidence>
<dbReference type="Gene3D" id="1.25.40.20">
    <property type="entry name" value="Ankyrin repeat-containing domain"/>
    <property type="match status" value="1"/>
</dbReference>
<dbReference type="PROSITE" id="PS51198">
    <property type="entry name" value="UVRD_HELICASE_ATP_BIND"/>
    <property type="match status" value="1"/>
</dbReference>
<dbReference type="GO" id="GO:0016787">
    <property type="term" value="F:hydrolase activity"/>
    <property type="evidence" value="ECO:0007669"/>
    <property type="project" value="UniProtKB-UniRule"/>
</dbReference>
<gene>
    <name evidence="9" type="ORF">CCR82_17870</name>
</gene>
<dbReference type="Pfam" id="PF00023">
    <property type="entry name" value="Ank"/>
    <property type="match status" value="1"/>
</dbReference>
<organism evidence="9 10">
    <name type="scientific">Halochromatium salexigens</name>
    <name type="common">Chromatium salexigens</name>
    <dbReference type="NCBI Taxonomy" id="49447"/>
    <lineage>
        <taxon>Bacteria</taxon>
        <taxon>Pseudomonadati</taxon>
        <taxon>Pseudomonadota</taxon>
        <taxon>Gammaproteobacteria</taxon>
        <taxon>Chromatiales</taxon>
        <taxon>Chromatiaceae</taxon>
        <taxon>Halochromatium</taxon>
    </lineage>
</organism>
<dbReference type="RefSeq" id="WP_201247193.1">
    <property type="nucleotide sequence ID" value="NZ_NHSF01000093.1"/>
</dbReference>
<feature type="binding site" evidence="6">
    <location>
        <begin position="144"/>
        <end position="151"/>
    </location>
    <ligand>
        <name>ATP</name>
        <dbReference type="ChEBI" id="CHEBI:30616"/>
    </ligand>
</feature>
<feature type="domain" description="UvrD-like helicase ATP-binding" evidence="8">
    <location>
        <begin position="123"/>
        <end position="393"/>
    </location>
</feature>
<accession>A0AAJ0UIW3</accession>
<dbReference type="PANTHER" id="PTHR21529:SF4">
    <property type="entry name" value="TPR AND ANKYRIN REPEAT-CONTAINING PROTEIN 1"/>
    <property type="match status" value="1"/>
</dbReference>
<keyword evidence="3 6" id="KW-0347">Helicase</keyword>
<evidence type="ECO:0000256" key="7">
    <source>
        <dbReference type="SAM" id="Coils"/>
    </source>
</evidence>
<name>A0AAJ0UIW3_HALSE</name>
<dbReference type="SUPFAM" id="SSF52540">
    <property type="entry name" value="P-loop containing nucleoside triphosphate hydrolases"/>
    <property type="match status" value="1"/>
</dbReference>
<dbReference type="InterPro" id="IPR036770">
    <property type="entry name" value="Ankyrin_rpt-contain_sf"/>
</dbReference>
<dbReference type="InterPro" id="IPR027417">
    <property type="entry name" value="P-loop_NTPase"/>
</dbReference>
<dbReference type="Gene3D" id="3.40.50.300">
    <property type="entry name" value="P-loop containing nucleotide triphosphate hydrolases"/>
    <property type="match status" value="2"/>
</dbReference>
<comment type="caution">
    <text evidence="9">The sequence shown here is derived from an EMBL/GenBank/DDBJ whole genome shotgun (WGS) entry which is preliminary data.</text>
</comment>
<dbReference type="AlphaFoldDB" id="A0AAJ0UIW3"/>
<dbReference type="Proteomes" id="UP001296967">
    <property type="component" value="Unassembled WGS sequence"/>
</dbReference>
<evidence type="ECO:0000313" key="9">
    <source>
        <dbReference type="EMBL" id="MBK5932343.1"/>
    </source>
</evidence>
<evidence type="ECO:0000256" key="1">
    <source>
        <dbReference type="ARBA" id="ARBA00022741"/>
    </source>
</evidence>
<dbReference type="SMART" id="SM00248">
    <property type="entry name" value="ANK"/>
    <property type="match status" value="1"/>
</dbReference>
<dbReference type="InterPro" id="IPR014016">
    <property type="entry name" value="UvrD-like_ATP-bd"/>
</dbReference>
<protein>
    <recommendedName>
        <fullName evidence="8">UvrD-like helicase ATP-binding domain-containing protein</fullName>
    </recommendedName>
</protein>
<evidence type="ECO:0000313" key="10">
    <source>
        <dbReference type="Proteomes" id="UP001296967"/>
    </source>
</evidence>
<dbReference type="PROSITE" id="PS50088">
    <property type="entry name" value="ANK_REPEAT"/>
    <property type="match status" value="1"/>
</dbReference>
<evidence type="ECO:0000256" key="6">
    <source>
        <dbReference type="PROSITE-ProRule" id="PRU00560"/>
    </source>
</evidence>
<dbReference type="EMBL" id="NHSF01000093">
    <property type="protein sequence ID" value="MBK5932343.1"/>
    <property type="molecule type" value="Genomic_DNA"/>
</dbReference>
<dbReference type="PROSITE" id="PS50297">
    <property type="entry name" value="ANK_REP_REGION"/>
    <property type="match status" value="1"/>
</dbReference>
<evidence type="ECO:0000256" key="2">
    <source>
        <dbReference type="ARBA" id="ARBA00022801"/>
    </source>
</evidence>
<keyword evidence="1 6" id="KW-0547">Nucleotide-binding</keyword>